<name>A0ABS9Z9M2_9HYPH</name>
<dbReference type="EMBL" id="JAIVFP010000001">
    <property type="protein sequence ID" value="MCI4684388.1"/>
    <property type="molecule type" value="Genomic_DNA"/>
</dbReference>
<dbReference type="RefSeq" id="WP_243068285.1">
    <property type="nucleotide sequence ID" value="NZ_JAIVFK010000073.1"/>
</dbReference>
<dbReference type="Pfam" id="PF14907">
    <property type="entry name" value="NTP_transf_5"/>
    <property type="match status" value="1"/>
</dbReference>
<dbReference type="InterPro" id="IPR039498">
    <property type="entry name" value="NTP_transf_5"/>
</dbReference>
<protein>
    <submittedName>
        <fullName evidence="1">Nucleotidyltransferase family protein</fullName>
    </submittedName>
</protein>
<accession>A0ABS9Z9M2</accession>
<dbReference type="Proteomes" id="UP001139104">
    <property type="component" value="Unassembled WGS sequence"/>
</dbReference>
<organism evidence="1 2">
    <name type="scientific">Candidatus Rhodoblastus alkanivorans</name>
    <dbReference type="NCBI Taxonomy" id="2954117"/>
    <lineage>
        <taxon>Bacteria</taxon>
        <taxon>Pseudomonadati</taxon>
        <taxon>Pseudomonadota</taxon>
        <taxon>Alphaproteobacteria</taxon>
        <taxon>Hyphomicrobiales</taxon>
        <taxon>Rhodoblastaceae</taxon>
        <taxon>Rhodoblastus</taxon>
    </lineage>
</organism>
<evidence type="ECO:0000313" key="1">
    <source>
        <dbReference type="EMBL" id="MCI4684388.1"/>
    </source>
</evidence>
<comment type="caution">
    <text evidence="1">The sequence shown here is derived from an EMBL/GenBank/DDBJ whole genome shotgun (WGS) entry which is preliminary data.</text>
</comment>
<evidence type="ECO:0000313" key="2">
    <source>
        <dbReference type="Proteomes" id="UP001139104"/>
    </source>
</evidence>
<proteinExistence type="predicted"/>
<keyword evidence="2" id="KW-1185">Reference proteome</keyword>
<sequence>MTAPDRSFNDLCRCLRGALPEAPDWVEIVAVANRSLTTPFLIDFVRRFAAEIPEDVRACVEEMFNRNVLRNDRLAAQLGEAVAALNARGVTPVLLKGAAFLAAADSSRRGRRLTCDLDLLVSPREAATTIEALSALGYRPFRQAPDDAGKWFVDLAREGDVGMIDLHTALPGPAFYYRAMGKVRNHCRPVWVGQGVALAPSPACQAMILIIHDQFQDHDYWIGDIDLRHLLDLRELATAPEGLDWRSLASFAAAPLARNALETELTALHALLGVDTPADMRSRLVPRLQHRRRMLQLRFPFLRPLLMGMALIDLFHYRAEIGSRESEAHAPAARRLLPRIETLRFLLALARESRASKL</sequence>
<gene>
    <name evidence="1" type="ORF">K2U94_16735</name>
</gene>
<reference evidence="1" key="1">
    <citation type="journal article" date="2022" name="ISME J.">
        <title>Identification of active gaseous-alkane degraders at natural gas seeps.</title>
        <authorList>
            <person name="Farhan Ul Haque M."/>
            <person name="Hernandez M."/>
            <person name="Crombie A.T."/>
            <person name="Murrell J.C."/>
        </authorList>
    </citation>
    <scope>NUCLEOTIDE SEQUENCE</scope>
    <source>
        <strain evidence="1">PC2</strain>
    </source>
</reference>